<dbReference type="Pfam" id="PF03358">
    <property type="entry name" value="FMN_red"/>
    <property type="match status" value="1"/>
</dbReference>
<reference evidence="2 3" key="1">
    <citation type="submission" date="2020-03" db="EMBL/GenBank/DDBJ databases">
        <title>Genomic Encyclopedia of Type Strains, Phase IV (KMG-IV): sequencing the most valuable type-strain genomes for metagenomic binning, comparative biology and taxonomic classification.</title>
        <authorList>
            <person name="Goeker M."/>
        </authorList>
    </citation>
    <scope>NUCLEOTIDE SEQUENCE [LARGE SCALE GENOMIC DNA]</scope>
    <source>
        <strain evidence="2 3">DSM 16846</strain>
    </source>
</reference>
<evidence type="ECO:0000313" key="2">
    <source>
        <dbReference type="EMBL" id="NJC06740.1"/>
    </source>
</evidence>
<accession>A0A7X6BHP4</accession>
<dbReference type="Gene3D" id="3.40.50.360">
    <property type="match status" value="1"/>
</dbReference>
<dbReference type="InterPro" id="IPR029039">
    <property type="entry name" value="Flavoprotein-like_sf"/>
</dbReference>
<dbReference type="GO" id="GO:0016491">
    <property type="term" value="F:oxidoreductase activity"/>
    <property type="evidence" value="ECO:0007669"/>
    <property type="project" value="InterPro"/>
</dbReference>
<dbReference type="SUPFAM" id="SSF52218">
    <property type="entry name" value="Flavoproteins"/>
    <property type="match status" value="1"/>
</dbReference>
<evidence type="ECO:0000259" key="1">
    <source>
        <dbReference type="Pfam" id="PF03358"/>
    </source>
</evidence>
<proteinExistence type="predicted"/>
<dbReference type="GO" id="GO:0010181">
    <property type="term" value="F:FMN binding"/>
    <property type="evidence" value="ECO:0007669"/>
    <property type="project" value="TreeGrafter"/>
</dbReference>
<dbReference type="GO" id="GO:0005829">
    <property type="term" value="C:cytosol"/>
    <property type="evidence" value="ECO:0007669"/>
    <property type="project" value="TreeGrafter"/>
</dbReference>
<dbReference type="InterPro" id="IPR050712">
    <property type="entry name" value="NAD(P)H-dep_reductase"/>
</dbReference>
<dbReference type="InterPro" id="IPR005025">
    <property type="entry name" value="FMN_Rdtase-like_dom"/>
</dbReference>
<keyword evidence="3" id="KW-1185">Reference proteome</keyword>
<name>A0A7X6BHP4_9SPHN</name>
<dbReference type="PANTHER" id="PTHR30543:SF21">
    <property type="entry name" value="NAD(P)H-DEPENDENT FMN REDUCTASE LOT6"/>
    <property type="match status" value="1"/>
</dbReference>
<dbReference type="EMBL" id="JAATJC010000001">
    <property type="protein sequence ID" value="NJC06740.1"/>
    <property type="molecule type" value="Genomic_DNA"/>
</dbReference>
<evidence type="ECO:0000313" key="3">
    <source>
        <dbReference type="Proteomes" id="UP000558192"/>
    </source>
</evidence>
<dbReference type="AlphaFoldDB" id="A0A7X6BHP4"/>
<dbReference type="RefSeq" id="WP_168070149.1">
    <property type="nucleotide sequence ID" value="NZ_JAATJC010000001.1"/>
</dbReference>
<dbReference type="PANTHER" id="PTHR30543">
    <property type="entry name" value="CHROMATE REDUCTASE"/>
    <property type="match status" value="1"/>
</dbReference>
<feature type="domain" description="NADPH-dependent FMN reductase-like" evidence="1">
    <location>
        <begin position="5"/>
        <end position="148"/>
    </location>
</feature>
<protein>
    <submittedName>
        <fullName evidence="2">Chromate reductase</fullName>
    </submittedName>
</protein>
<dbReference type="Proteomes" id="UP000558192">
    <property type="component" value="Unassembled WGS sequence"/>
</dbReference>
<gene>
    <name evidence="2" type="ORF">GGQ97_002533</name>
</gene>
<organism evidence="2 3">
    <name type="scientific">Sphingomonas kaistensis</name>
    <dbReference type="NCBI Taxonomy" id="298708"/>
    <lineage>
        <taxon>Bacteria</taxon>
        <taxon>Pseudomonadati</taxon>
        <taxon>Pseudomonadota</taxon>
        <taxon>Alphaproteobacteria</taxon>
        <taxon>Sphingomonadales</taxon>
        <taxon>Sphingomonadaceae</taxon>
        <taxon>Sphingomonas</taxon>
    </lineage>
</organism>
<sequence length="184" mass="19787">MPKTIAVLRGSPRADSLTKKLARGIELAVGDRLTFKDIEIHDLPLYNPDLEKDAAHPAWDAFRAAVKGCDGLLFVSPEWNRSVPGGLKNAIDIGSRPYGQGVFQKKPAAVVTQSTGGTGGFGCNHHLRQSMVHLDAIVLGQPEMYVGNLSADKFGEDGRVSDSGLKKLIDGFADTFVAWVDKQG</sequence>
<comment type="caution">
    <text evidence="2">The sequence shown here is derived from an EMBL/GenBank/DDBJ whole genome shotgun (WGS) entry which is preliminary data.</text>
</comment>